<keyword evidence="8" id="KW-0560">Oxidoreductase</keyword>
<name>A0AAV4C667_9GAST</name>
<evidence type="ECO:0000256" key="7">
    <source>
        <dbReference type="ARBA" id="ARBA00022989"/>
    </source>
</evidence>
<evidence type="ECO:0000256" key="9">
    <source>
        <dbReference type="ARBA" id="ARBA00023136"/>
    </source>
</evidence>
<sequence>MASTGVQPPPSRALRNVTLFLCFLGMCISVFAMYIEIMKEKNSNYVAFCDINSYVTCSRALTSRYSKGFGLVEKIFSKTSLLNQPNTVYGMAFYTFMATLAISSSSSSAVVQFVASVLSNVGSVYLGYILFFILEDLCMVCLSTYVVNFLLLVASVVKLRRTASSDIEVTKKKKK</sequence>
<dbReference type="GO" id="GO:0047057">
    <property type="term" value="F:vitamin-K-epoxide reductase (warfarin-sensitive) activity"/>
    <property type="evidence" value="ECO:0007669"/>
    <property type="project" value="UniProtKB-EC"/>
</dbReference>
<keyword evidence="4 12" id="KW-0812">Transmembrane</keyword>
<dbReference type="PANTHER" id="PTHR14519">
    <property type="entry name" value="VITAMIN K EPOXIDE REDUCTASE COMPLEX, SUBUNIT 1"/>
    <property type="match status" value="1"/>
</dbReference>
<organism evidence="14 15">
    <name type="scientific">Plakobranchus ocellatus</name>
    <dbReference type="NCBI Taxonomy" id="259542"/>
    <lineage>
        <taxon>Eukaryota</taxon>
        <taxon>Metazoa</taxon>
        <taxon>Spiralia</taxon>
        <taxon>Lophotrochozoa</taxon>
        <taxon>Mollusca</taxon>
        <taxon>Gastropoda</taxon>
        <taxon>Heterobranchia</taxon>
        <taxon>Euthyneura</taxon>
        <taxon>Panpulmonata</taxon>
        <taxon>Sacoglossa</taxon>
        <taxon>Placobranchoidea</taxon>
        <taxon>Plakobranchidae</taxon>
        <taxon>Plakobranchus</taxon>
    </lineage>
</organism>
<dbReference type="CDD" id="cd12917">
    <property type="entry name" value="VKOR_euk"/>
    <property type="match status" value="1"/>
</dbReference>
<keyword evidence="9 12" id="KW-0472">Membrane</keyword>
<dbReference type="Gene3D" id="1.20.1440.130">
    <property type="entry name" value="VKOR domain"/>
    <property type="match status" value="1"/>
</dbReference>
<comment type="subcellular location">
    <subcellularLocation>
        <location evidence="1">Endoplasmic reticulum membrane</location>
        <topology evidence="1">Multi-pass membrane protein</topology>
    </subcellularLocation>
</comment>
<keyword evidence="11" id="KW-0676">Redox-active center</keyword>
<gene>
    <name evidence="14" type="ORF">PoB_005304900</name>
</gene>
<evidence type="ECO:0000256" key="11">
    <source>
        <dbReference type="ARBA" id="ARBA00023284"/>
    </source>
</evidence>
<keyword evidence="15" id="KW-1185">Reference proteome</keyword>
<evidence type="ECO:0000256" key="6">
    <source>
        <dbReference type="ARBA" id="ARBA00022824"/>
    </source>
</evidence>
<dbReference type="InterPro" id="IPR038354">
    <property type="entry name" value="VKOR_sf"/>
</dbReference>
<comment type="similarity">
    <text evidence="2">Belongs to the VKOR family.</text>
</comment>
<evidence type="ECO:0000259" key="13">
    <source>
        <dbReference type="SMART" id="SM00756"/>
    </source>
</evidence>
<dbReference type="InterPro" id="IPR042406">
    <property type="entry name" value="VKORC1/VKORC1L1"/>
</dbReference>
<keyword evidence="10" id="KW-1015">Disulfide bond</keyword>
<dbReference type="EC" id="1.17.4.4" evidence="3"/>
<evidence type="ECO:0000256" key="3">
    <source>
        <dbReference type="ARBA" id="ARBA00012278"/>
    </source>
</evidence>
<evidence type="ECO:0000313" key="14">
    <source>
        <dbReference type="EMBL" id="GFO26544.1"/>
    </source>
</evidence>
<dbReference type="GO" id="GO:0042373">
    <property type="term" value="P:vitamin K metabolic process"/>
    <property type="evidence" value="ECO:0007669"/>
    <property type="project" value="InterPro"/>
</dbReference>
<evidence type="ECO:0000256" key="1">
    <source>
        <dbReference type="ARBA" id="ARBA00004477"/>
    </source>
</evidence>
<dbReference type="PANTHER" id="PTHR14519:SF5">
    <property type="entry name" value="VITAMIN K EPOXIDE REDUCTASE COMPLEX SUBUNIT 1-LIKE PROTEIN 1"/>
    <property type="match status" value="1"/>
</dbReference>
<dbReference type="Proteomes" id="UP000735302">
    <property type="component" value="Unassembled WGS sequence"/>
</dbReference>
<evidence type="ECO:0000256" key="8">
    <source>
        <dbReference type="ARBA" id="ARBA00023002"/>
    </source>
</evidence>
<keyword evidence="6" id="KW-0256">Endoplasmic reticulum</keyword>
<evidence type="ECO:0000313" key="15">
    <source>
        <dbReference type="Proteomes" id="UP000735302"/>
    </source>
</evidence>
<comment type="caution">
    <text evidence="14">The sequence shown here is derived from an EMBL/GenBank/DDBJ whole genome shotgun (WGS) entry which is preliminary data.</text>
</comment>
<evidence type="ECO:0000256" key="2">
    <source>
        <dbReference type="ARBA" id="ARBA00006214"/>
    </source>
</evidence>
<dbReference type="EMBL" id="BLXT01005846">
    <property type="protein sequence ID" value="GFO26544.1"/>
    <property type="molecule type" value="Genomic_DNA"/>
</dbReference>
<feature type="domain" description="Vitamin K epoxide reductase" evidence="13">
    <location>
        <begin position="11"/>
        <end position="159"/>
    </location>
</feature>
<proteinExistence type="inferred from homology"/>
<keyword evidence="7 12" id="KW-1133">Transmembrane helix</keyword>
<dbReference type="InterPro" id="IPR012932">
    <property type="entry name" value="VKOR"/>
</dbReference>
<dbReference type="GO" id="GO:0048038">
    <property type="term" value="F:quinone binding"/>
    <property type="evidence" value="ECO:0007669"/>
    <property type="project" value="UniProtKB-KW"/>
</dbReference>
<protein>
    <recommendedName>
        <fullName evidence="3">vitamin-K-epoxide reductase (warfarin-sensitive)</fullName>
        <ecNumber evidence="3">1.17.4.4</ecNumber>
    </recommendedName>
</protein>
<feature type="transmembrane region" description="Helical" evidence="12">
    <location>
        <begin position="125"/>
        <end position="154"/>
    </location>
</feature>
<dbReference type="GO" id="GO:0005789">
    <property type="term" value="C:endoplasmic reticulum membrane"/>
    <property type="evidence" value="ECO:0007669"/>
    <property type="project" value="UniProtKB-SubCell"/>
</dbReference>
<dbReference type="Pfam" id="PF07884">
    <property type="entry name" value="VKOR"/>
    <property type="match status" value="1"/>
</dbReference>
<evidence type="ECO:0000256" key="10">
    <source>
        <dbReference type="ARBA" id="ARBA00023157"/>
    </source>
</evidence>
<dbReference type="SMART" id="SM00756">
    <property type="entry name" value="VKc"/>
    <property type="match status" value="1"/>
</dbReference>
<keyword evidence="5" id="KW-0874">Quinone</keyword>
<evidence type="ECO:0000256" key="12">
    <source>
        <dbReference type="SAM" id="Phobius"/>
    </source>
</evidence>
<feature type="transmembrane region" description="Helical" evidence="12">
    <location>
        <begin position="88"/>
        <end position="113"/>
    </location>
</feature>
<feature type="transmembrane region" description="Helical" evidence="12">
    <location>
        <begin position="17"/>
        <end position="35"/>
    </location>
</feature>
<evidence type="ECO:0000256" key="5">
    <source>
        <dbReference type="ARBA" id="ARBA00022719"/>
    </source>
</evidence>
<reference evidence="14 15" key="1">
    <citation type="journal article" date="2021" name="Elife">
        <title>Chloroplast acquisition without the gene transfer in kleptoplastic sea slugs, Plakobranchus ocellatus.</title>
        <authorList>
            <person name="Maeda T."/>
            <person name="Takahashi S."/>
            <person name="Yoshida T."/>
            <person name="Shimamura S."/>
            <person name="Takaki Y."/>
            <person name="Nagai Y."/>
            <person name="Toyoda A."/>
            <person name="Suzuki Y."/>
            <person name="Arimoto A."/>
            <person name="Ishii H."/>
            <person name="Satoh N."/>
            <person name="Nishiyama T."/>
            <person name="Hasebe M."/>
            <person name="Maruyama T."/>
            <person name="Minagawa J."/>
            <person name="Obokata J."/>
            <person name="Shigenobu S."/>
        </authorList>
    </citation>
    <scope>NUCLEOTIDE SEQUENCE [LARGE SCALE GENOMIC DNA]</scope>
</reference>
<dbReference type="AlphaFoldDB" id="A0AAV4C667"/>
<evidence type="ECO:0000256" key="4">
    <source>
        <dbReference type="ARBA" id="ARBA00022692"/>
    </source>
</evidence>
<accession>A0AAV4C667</accession>